<protein>
    <submittedName>
        <fullName evidence="2">Uncharacterized protein</fullName>
    </submittedName>
</protein>
<dbReference type="AlphaFoldDB" id="A0A4Z1EML4"/>
<gene>
    <name evidence="2" type="ORF">BTUL_0067g00470</name>
</gene>
<organism evidence="2 3">
    <name type="scientific">Botrytis tulipae</name>
    <dbReference type="NCBI Taxonomy" id="87230"/>
    <lineage>
        <taxon>Eukaryota</taxon>
        <taxon>Fungi</taxon>
        <taxon>Dikarya</taxon>
        <taxon>Ascomycota</taxon>
        <taxon>Pezizomycotina</taxon>
        <taxon>Leotiomycetes</taxon>
        <taxon>Helotiales</taxon>
        <taxon>Sclerotiniaceae</taxon>
        <taxon>Botrytis</taxon>
    </lineage>
</organism>
<reference evidence="2 3" key="1">
    <citation type="submission" date="2017-12" db="EMBL/GenBank/DDBJ databases">
        <title>Comparative genomics of Botrytis spp.</title>
        <authorList>
            <person name="Valero-Jimenez C.A."/>
            <person name="Tapia P."/>
            <person name="Veloso J."/>
            <person name="Silva-Moreno E."/>
            <person name="Staats M."/>
            <person name="Valdes J.H."/>
            <person name="Van Kan J.A.L."/>
        </authorList>
    </citation>
    <scope>NUCLEOTIDE SEQUENCE [LARGE SCALE GENOMIC DNA]</scope>
    <source>
        <strain evidence="2 3">Bt9001</strain>
    </source>
</reference>
<evidence type="ECO:0000256" key="1">
    <source>
        <dbReference type="SAM" id="MobiDB-lite"/>
    </source>
</evidence>
<keyword evidence="3" id="KW-1185">Reference proteome</keyword>
<proteinExistence type="predicted"/>
<name>A0A4Z1EML4_9HELO</name>
<feature type="region of interest" description="Disordered" evidence="1">
    <location>
        <begin position="12"/>
        <end position="33"/>
    </location>
</feature>
<sequence>MQDLVLCGIPKGMVQDGGPSGPGKSSPLSHSARVSDKTIEDLMATNYKIQITTLEKLCTWSQ</sequence>
<accession>A0A4Z1EML4</accession>
<dbReference type="Proteomes" id="UP000297777">
    <property type="component" value="Unassembled WGS sequence"/>
</dbReference>
<dbReference type="EMBL" id="PQXH01000067">
    <property type="protein sequence ID" value="TGO13604.1"/>
    <property type="molecule type" value="Genomic_DNA"/>
</dbReference>
<dbReference type="OrthoDB" id="3473217at2759"/>
<comment type="caution">
    <text evidence="2">The sequence shown here is derived from an EMBL/GenBank/DDBJ whole genome shotgun (WGS) entry which is preliminary data.</text>
</comment>
<evidence type="ECO:0000313" key="3">
    <source>
        <dbReference type="Proteomes" id="UP000297777"/>
    </source>
</evidence>
<evidence type="ECO:0000313" key="2">
    <source>
        <dbReference type="EMBL" id="TGO13604.1"/>
    </source>
</evidence>